<proteinExistence type="predicted"/>
<protein>
    <submittedName>
        <fullName evidence="2">Uncharacterized protein</fullName>
    </submittedName>
</protein>
<dbReference type="EMBL" id="BARS01011013">
    <property type="protein sequence ID" value="GAF98993.1"/>
    <property type="molecule type" value="Genomic_DNA"/>
</dbReference>
<keyword evidence="1" id="KW-0472">Membrane</keyword>
<reference evidence="2" key="1">
    <citation type="journal article" date="2014" name="Front. Microbiol.">
        <title>High frequency of phylogenetically diverse reductive dehalogenase-homologous genes in deep subseafloor sedimentary metagenomes.</title>
        <authorList>
            <person name="Kawai M."/>
            <person name="Futagami T."/>
            <person name="Toyoda A."/>
            <person name="Takaki Y."/>
            <person name="Nishi S."/>
            <person name="Hori S."/>
            <person name="Arai W."/>
            <person name="Tsubouchi T."/>
            <person name="Morono Y."/>
            <person name="Uchiyama I."/>
            <person name="Ito T."/>
            <person name="Fujiyama A."/>
            <person name="Inagaki F."/>
            <person name="Takami H."/>
        </authorList>
    </citation>
    <scope>NUCLEOTIDE SEQUENCE</scope>
    <source>
        <strain evidence="2">Expedition CK06-06</strain>
    </source>
</reference>
<gene>
    <name evidence="2" type="ORF">S01H1_20193</name>
</gene>
<keyword evidence="1" id="KW-0812">Transmembrane</keyword>
<evidence type="ECO:0000256" key="1">
    <source>
        <dbReference type="SAM" id="Phobius"/>
    </source>
</evidence>
<feature type="transmembrane region" description="Helical" evidence="1">
    <location>
        <begin position="34"/>
        <end position="53"/>
    </location>
</feature>
<sequence length="59" mass="6218">QTVQIGIHVQAFAHGEDGESSDGSESFINNPEPIPAPGAILLGGIGIVLVGWLRRRRAL</sequence>
<accession>X0TZK0</accession>
<organism evidence="2">
    <name type="scientific">marine sediment metagenome</name>
    <dbReference type="NCBI Taxonomy" id="412755"/>
    <lineage>
        <taxon>unclassified sequences</taxon>
        <taxon>metagenomes</taxon>
        <taxon>ecological metagenomes</taxon>
    </lineage>
</organism>
<dbReference type="AlphaFoldDB" id="X0TZK0"/>
<comment type="caution">
    <text evidence="2">The sequence shown here is derived from an EMBL/GenBank/DDBJ whole genome shotgun (WGS) entry which is preliminary data.</text>
</comment>
<evidence type="ECO:0000313" key="2">
    <source>
        <dbReference type="EMBL" id="GAF98993.1"/>
    </source>
</evidence>
<name>X0TZK0_9ZZZZ</name>
<feature type="non-terminal residue" evidence="2">
    <location>
        <position position="1"/>
    </location>
</feature>
<keyword evidence="1" id="KW-1133">Transmembrane helix</keyword>